<gene>
    <name evidence="2" type="ORF">BHE75_02962</name>
</gene>
<reference evidence="2 3" key="1">
    <citation type="submission" date="2016-09" db="EMBL/GenBank/DDBJ databases">
        <title>Metabolic pathway, cell adaptation mechanisms and a novel monoxygenase revealed through proteogenomic-transcription analysis of a Sphingomonas haloaromaticamans strain degrading the fungicide ortho-phenylphenol.</title>
        <authorList>
            <person name="Perruchon C."/>
            <person name="Papadopoulou E.S."/>
            <person name="Rousidou C."/>
            <person name="Vasileiadis S."/>
            <person name="Tanou G."/>
            <person name="Amoutzias G."/>
            <person name="Molassiotis A."/>
            <person name="Karpouzas D.G."/>
        </authorList>
    </citation>
    <scope>NUCLEOTIDE SEQUENCE [LARGE SCALE GENOMIC DNA]</scope>
    <source>
        <strain evidence="2 3">P3</strain>
    </source>
</reference>
<protein>
    <submittedName>
        <fullName evidence="2">Uncharacterized protein</fullName>
    </submittedName>
</protein>
<proteinExistence type="predicted"/>
<dbReference type="AlphaFoldDB" id="A0A1S1HFP4"/>
<evidence type="ECO:0000313" key="3">
    <source>
        <dbReference type="Proteomes" id="UP000179467"/>
    </source>
</evidence>
<evidence type="ECO:0000313" key="2">
    <source>
        <dbReference type="EMBL" id="OHT20957.1"/>
    </source>
</evidence>
<keyword evidence="1" id="KW-0732">Signal</keyword>
<evidence type="ECO:0000256" key="1">
    <source>
        <dbReference type="SAM" id="SignalP"/>
    </source>
</evidence>
<feature type="signal peptide" evidence="1">
    <location>
        <begin position="1"/>
        <end position="29"/>
    </location>
</feature>
<comment type="caution">
    <text evidence="2">The sequence shown here is derived from an EMBL/GenBank/DDBJ whole genome shotgun (WGS) entry which is preliminary data.</text>
</comment>
<feature type="chain" id="PRO_5010376265" evidence="1">
    <location>
        <begin position="30"/>
        <end position="379"/>
    </location>
</feature>
<dbReference type="EMBL" id="MIPT01000001">
    <property type="protein sequence ID" value="OHT20957.1"/>
    <property type="molecule type" value="Genomic_DNA"/>
</dbReference>
<dbReference type="Proteomes" id="UP000179467">
    <property type="component" value="Unassembled WGS sequence"/>
</dbReference>
<sequence length="379" mass="39917">MKGRLLFRAIRLGLLGAAWHFAGIPAATAQPIEGANPAVWSGDVAGPLVHKPTGASFPPSYGIFHRSRVLALTPDGSDVALNYDAQDGDTRTRLSIFLYRPRDPAQHGLKGALAAIAARSPKAFVWADGPFAIPAPSASPVALRAFKGAYKTGIGPQTVMDYLYLAELGAWTVKVRATITHVRDPSQEEAIDLIVRQLPWGTILDANGPCQGPACRTTGAMPFDSHMVESMLPAVLAKRLPFDPAAERSLPEIAQAPVPPLGAVAIRQSRKPPLLYVAEVKDLGTFRAVRLPDNLSGMIDSAFGKLSIAGPVYAVTIQSEPPSGAKPGGAEPSLLIPRFFAGEPTPAQFGAAVGEFVLHSTASPFVTVAETVAAMDAEP</sequence>
<keyword evidence="3" id="KW-1185">Reference proteome</keyword>
<name>A0A1S1HFP4_9SPHN</name>
<accession>A0A1S1HFP4</accession>
<organism evidence="2 3">
    <name type="scientific">Edaphosphingomonas haloaromaticamans</name>
    <dbReference type="NCBI Taxonomy" id="653954"/>
    <lineage>
        <taxon>Bacteria</taxon>
        <taxon>Pseudomonadati</taxon>
        <taxon>Pseudomonadota</taxon>
        <taxon>Alphaproteobacteria</taxon>
        <taxon>Sphingomonadales</taxon>
        <taxon>Rhizorhabdaceae</taxon>
        <taxon>Edaphosphingomonas</taxon>
    </lineage>
</organism>